<comment type="caution">
    <text evidence="3">The sequence shown here is derived from an EMBL/GenBank/DDBJ whole genome shotgun (WGS) entry which is preliminary data.</text>
</comment>
<reference evidence="3 4" key="1">
    <citation type="submission" date="2019-10" db="EMBL/GenBank/DDBJ databases">
        <title>Poseidonibacter ostreae sp. nov., isolated from the gut of the Ostrea denselamellosa.</title>
        <authorList>
            <person name="Choi A."/>
        </authorList>
    </citation>
    <scope>NUCLEOTIDE SEQUENCE [LARGE SCALE GENOMIC DNA]</scope>
    <source>
        <strain evidence="3 4">SJOD-M-33</strain>
    </source>
</reference>
<evidence type="ECO:0000313" key="3">
    <source>
        <dbReference type="EMBL" id="KAB7891323.1"/>
    </source>
</evidence>
<accession>A0A6L4WX47</accession>
<sequence>MNNKKRLLLCLALIPLLGNSVQINKAEKMSEAISKLSKETNIKYKMDFDDFIINNNSPIDFTTARELVGYVKVLNNYKITIDNPNGSKYSNRFPLVLKSNDVPRLIDIERAKAKAEKERLEEVARAEVDRLKIEAKTQADRLKAEAKIEADRLKAEAKIEKERLEKENKKLKEKTTELASKTLELDEKMNFAKQEAERLRQEKELANNTVASMINEAKKIKKEKKKLIEEKTIIENKNTKLEKRKEADKSIKTFNQLYFFVNQNNKVDKSSKLSNNIAFIKNKIFQISAKNRKIDLLFLEDKLQKINDLSGLKQTIAELERIK</sequence>
<keyword evidence="1" id="KW-0175">Coiled coil</keyword>
<protein>
    <submittedName>
        <fullName evidence="3">Uncharacterized protein</fullName>
    </submittedName>
</protein>
<feature type="chain" id="PRO_5026730141" evidence="2">
    <location>
        <begin position="26"/>
        <end position="323"/>
    </location>
</feature>
<evidence type="ECO:0000313" key="4">
    <source>
        <dbReference type="Proteomes" id="UP000472839"/>
    </source>
</evidence>
<feature type="coiled-coil region" evidence="1">
    <location>
        <begin position="106"/>
        <end position="244"/>
    </location>
</feature>
<dbReference type="Proteomes" id="UP000472839">
    <property type="component" value="Unassembled WGS sequence"/>
</dbReference>
<keyword evidence="2" id="KW-0732">Signal</keyword>
<evidence type="ECO:0000256" key="2">
    <source>
        <dbReference type="SAM" id="SignalP"/>
    </source>
</evidence>
<name>A0A6L4WX47_9BACT</name>
<feature type="signal peptide" evidence="2">
    <location>
        <begin position="1"/>
        <end position="25"/>
    </location>
</feature>
<dbReference type="RefSeq" id="WP_152279425.1">
    <property type="nucleotide sequence ID" value="NZ_WFKK01000001.1"/>
</dbReference>
<evidence type="ECO:0000256" key="1">
    <source>
        <dbReference type="SAM" id="Coils"/>
    </source>
</evidence>
<dbReference type="AlphaFoldDB" id="A0A6L4WX47"/>
<organism evidence="3 4">
    <name type="scientific">Poseidonibacter ostreae</name>
    <dbReference type="NCBI Taxonomy" id="2654171"/>
    <lineage>
        <taxon>Bacteria</taxon>
        <taxon>Pseudomonadati</taxon>
        <taxon>Campylobacterota</taxon>
        <taxon>Epsilonproteobacteria</taxon>
        <taxon>Campylobacterales</taxon>
        <taxon>Arcobacteraceae</taxon>
        <taxon>Poseidonibacter</taxon>
    </lineage>
</organism>
<gene>
    <name evidence="3" type="ORF">GBG19_00370</name>
</gene>
<dbReference type="EMBL" id="WFKK01000001">
    <property type="protein sequence ID" value="KAB7891323.1"/>
    <property type="molecule type" value="Genomic_DNA"/>
</dbReference>
<proteinExistence type="predicted"/>